<dbReference type="Proteomes" id="UP000026961">
    <property type="component" value="Chromosome 7"/>
</dbReference>
<sequence length="124" mass="13892">MAGRSSDSGSCDCREQLRCRGRGEKKKKKKKKKKRGFFFPLLLFLLSLVWSEMALCHRTLIDIVIKLNYGVPLSSRNARCCREERACGSGPPLSSPSGLPPPHRHNKHTTTSPLLKAVGGDFRR</sequence>
<feature type="compositionally biased region" description="Low complexity" evidence="1">
    <location>
        <begin position="87"/>
        <end position="97"/>
    </location>
</feature>
<dbReference type="AlphaFoldDB" id="A0A0E0AGG2"/>
<keyword evidence="4" id="KW-1185">Reference proteome</keyword>
<dbReference type="EnsemblPlants" id="OGLUM07G04460.1">
    <property type="protein sequence ID" value="OGLUM07G04460.1"/>
    <property type="gene ID" value="OGLUM07G04460"/>
</dbReference>
<dbReference type="Gramene" id="OGLUM07G04460.1">
    <property type="protein sequence ID" value="OGLUM07G04460.1"/>
    <property type="gene ID" value="OGLUM07G04460"/>
</dbReference>
<evidence type="ECO:0000313" key="4">
    <source>
        <dbReference type="Proteomes" id="UP000026961"/>
    </source>
</evidence>
<evidence type="ECO:0000313" key="3">
    <source>
        <dbReference type="EnsemblPlants" id="OGLUM07G04460.1"/>
    </source>
</evidence>
<evidence type="ECO:0000256" key="2">
    <source>
        <dbReference type="SAM" id="Phobius"/>
    </source>
</evidence>
<dbReference type="HOGENOM" id="CLU_2007499_0_0_1"/>
<feature type="transmembrane region" description="Helical" evidence="2">
    <location>
        <begin position="36"/>
        <end position="55"/>
    </location>
</feature>
<reference evidence="3" key="2">
    <citation type="submission" date="2018-05" db="EMBL/GenBank/DDBJ databases">
        <title>OgluRS3 (Oryza glumaepatula Reference Sequence Version 3).</title>
        <authorList>
            <person name="Zhang J."/>
            <person name="Kudrna D."/>
            <person name="Lee S."/>
            <person name="Talag J."/>
            <person name="Welchert J."/>
            <person name="Wing R.A."/>
        </authorList>
    </citation>
    <scope>NUCLEOTIDE SEQUENCE [LARGE SCALE GENOMIC DNA]</scope>
</reference>
<reference evidence="3" key="1">
    <citation type="submission" date="2015-04" db="UniProtKB">
        <authorList>
            <consortium name="EnsemblPlants"/>
        </authorList>
    </citation>
    <scope>IDENTIFICATION</scope>
</reference>
<evidence type="ECO:0000256" key="1">
    <source>
        <dbReference type="SAM" id="MobiDB-lite"/>
    </source>
</evidence>
<keyword evidence="2" id="KW-0812">Transmembrane</keyword>
<protein>
    <submittedName>
        <fullName evidence="3">Uncharacterized protein</fullName>
    </submittedName>
</protein>
<keyword evidence="2" id="KW-1133">Transmembrane helix</keyword>
<feature type="region of interest" description="Disordered" evidence="1">
    <location>
        <begin position="85"/>
        <end position="124"/>
    </location>
</feature>
<accession>A0A0E0AGG2</accession>
<name>A0A0E0AGG2_9ORYZ</name>
<keyword evidence="2" id="KW-0472">Membrane</keyword>
<proteinExistence type="predicted"/>
<organism evidence="3">
    <name type="scientific">Oryza glumipatula</name>
    <dbReference type="NCBI Taxonomy" id="40148"/>
    <lineage>
        <taxon>Eukaryota</taxon>
        <taxon>Viridiplantae</taxon>
        <taxon>Streptophyta</taxon>
        <taxon>Embryophyta</taxon>
        <taxon>Tracheophyta</taxon>
        <taxon>Spermatophyta</taxon>
        <taxon>Magnoliopsida</taxon>
        <taxon>Liliopsida</taxon>
        <taxon>Poales</taxon>
        <taxon>Poaceae</taxon>
        <taxon>BOP clade</taxon>
        <taxon>Oryzoideae</taxon>
        <taxon>Oryzeae</taxon>
        <taxon>Oryzinae</taxon>
        <taxon>Oryza</taxon>
    </lineage>
</organism>